<organism evidence="5">
    <name type="scientific">Arabidopsis thaliana</name>
    <name type="common">Mouse-ear cress</name>
    <dbReference type="NCBI Taxonomy" id="3702"/>
    <lineage>
        <taxon>Eukaryota</taxon>
        <taxon>Viridiplantae</taxon>
        <taxon>Streptophyta</taxon>
        <taxon>Embryophyta</taxon>
        <taxon>Tracheophyta</taxon>
        <taxon>Spermatophyta</taxon>
        <taxon>Magnoliopsida</taxon>
        <taxon>eudicotyledons</taxon>
        <taxon>Gunneridae</taxon>
        <taxon>Pentapetalae</taxon>
        <taxon>rosids</taxon>
        <taxon>malvids</taxon>
        <taxon>Brassicales</taxon>
        <taxon>Brassicaceae</taxon>
        <taxon>Camelineae</taxon>
        <taxon>Arabidopsis</taxon>
    </lineage>
</organism>
<dbReference type="Gene3D" id="3.40.47.10">
    <property type="match status" value="1"/>
</dbReference>
<reference evidence="5" key="1">
    <citation type="submission" date="2003-08" db="EMBL/GenBank/DDBJ databases">
        <title>Ion particle-induced heritable changes in Arabidopsis thaliana.</title>
        <authorList>
            <person name="Shikazono N."/>
            <person name="Suzuki C."/>
            <person name="Kitamura S."/>
            <person name="Watanabe H."/>
            <person name="Tano S."/>
            <person name="Tanaka A."/>
        </authorList>
    </citation>
    <scope>NUCLEOTIDE SEQUENCE</scope>
</reference>
<dbReference type="PROSITE" id="PS00441">
    <property type="entry name" value="CHALCONE_SYNTH"/>
    <property type="match status" value="1"/>
</dbReference>
<dbReference type="PANTHER" id="PTHR11877:SF14">
    <property type="entry name" value="CHALCONE SYNTHASE"/>
    <property type="match status" value="1"/>
</dbReference>
<dbReference type="InterPro" id="IPR016039">
    <property type="entry name" value="Thiolase-like"/>
</dbReference>
<feature type="domain" description="Chalcone/stilbene synthase N-terminal" evidence="4">
    <location>
        <begin position="10"/>
        <end position="184"/>
    </location>
</feature>
<name>Q5FBU8_ARATH</name>
<dbReference type="EMBL" id="AB117731">
    <property type="protein sequence ID" value="BAD89855.1"/>
    <property type="molecule type" value="Genomic_DNA"/>
</dbReference>
<accession>Q5FBU8</accession>
<gene>
    <name evidence="5" type="ordered locus">At5g13930.1</name>
</gene>
<dbReference type="InterPro" id="IPR001099">
    <property type="entry name" value="Chalcone/stilbene_synt_N"/>
</dbReference>
<dbReference type="SUPFAM" id="SSF53901">
    <property type="entry name" value="Thiolase-like"/>
    <property type="match status" value="1"/>
</dbReference>
<dbReference type="AlphaFoldDB" id="Q5FBU8"/>
<dbReference type="PANTHER" id="PTHR11877">
    <property type="entry name" value="HYDROXYMETHYLGLUTARYL-COA SYNTHASE"/>
    <property type="match status" value="1"/>
</dbReference>
<evidence type="ECO:0000256" key="1">
    <source>
        <dbReference type="ARBA" id="ARBA00005531"/>
    </source>
</evidence>
<keyword evidence="2" id="KW-0808">Transferase</keyword>
<evidence type="ECO:0000259" key="4">
    <source>
        <dbReference type="Pfam" id="PF00195"/>
    </source>
</evidence>
<keyword evidence="3" id="KW-0012">Acyltransferase</keyword>
<comment type="similarity">
    <text evidence="1">Belongs to the thiolase-like superfamily. Chalcone/stilbene synthases family.</text>
</comment>
<dbReference type="GO" id="GO:0016747">
    <property type="term" value="F:acyltransferase activity, transferring groups other than amino-acyl groups"/>
    <property type="evidence" value="ECO:0007669"/>
    <property type="project" value="InterPro"/>
</dbReference>
<proteinExistence type="inferred from homology"/>
<dbReference type="FunFam" id="3.40.47.10:FF:000025">
    <property type="entry name" value="Chalcone synthase 2"/>
    <property type="match status" value="1"/>
</dbReference>
<protein>
    <submittedName>
        <fullName evidence="5">Mutant protein of chalcone synthase</fullName>
    </submittedName>
</protein>
<sequence length="259" mass="28949">MVMAGASSLDEIRQAQRADGPAGILAIGTANPENHVLQAEYPDYYFRITNSEHMTDLKEKFKRMCDKSTIRKRHMHLTEEFLKENPHMCAYMAPSLDTRQDIVVVEVPKLGKEAAVKAIKEWGQPKSKITHVVFCTTSGVDMPGADYQLTKLLGLRPSVKRLMMYQQGCFAGGTVLRIAKDLARTIVEHVSSLSALRSQPLPSVVPLTPTLTPSSVRLFSVMAPPHSLWGRTLTHLSERNPSLRWCLPLRPSFQTLMVP</sequence>
<dbReference type="InterPro" id="IPR018088">
    <property type="entry name" value="Chalcone/stilbene_synthase_AS"/>
</dbReference>
<evidence type="ECO:0000256" key="3">
    <source>
        <dbReference type="ARBA" id="ARBA00023315"/>
    </source>
</evidence>
<evidence type="ECO:0000313" key="5">
    <source>
        <dbReference type="EMBL" id="BAD89855.1"/>
    </source>
</evidence>
<evidence type="ECO:0000256" key="2">
    <source>
        <dbReference type="ARBA" id="ARBA00022679"/>
    </source>
</evidence>
<dbReference type="Pfam" id="PF00195">
    <property type="entry name" value="Chal_sti_synt_N"/>
    <property type="match status" value="1"/>
</dbReference>
<dbReference type="InterPro" id="IPR011141">
    <property type="entry name" value="Polyketide_synthase_type-III"/>
</dbReference>